<keyword evidence="1" id="KW-0175">Coiled coil</keyword>
<evidence type="ECO:0000313" key="2">
    <source>
        <dbReference type="EMBL" id="AAG43491.1"/>
    </source>
</evidence>
<dbReference type="SUPFAM" id="SSF49894">
    <property type="entry name" value="Baculovirus p35 protein"/>
    <property type="match status" value="1"/>
</dbReference>
<proteinExistence type="predicted"/>
<evidence type="ECO:0000256" key="1">
    <source>
        <dbReference type="SAM" id="Coils"/>
    </source>
</evidence>
<dbReference type="Pfam" id="PF02331">
    <property type="entry name" value="P35"/>
    <property type="match status" value="1"/>
</dbReference>
<protein>
    <submittedName>
        <fullName evidence="2">Apoptic suppressor protein p49</fullName>
    </submittedName>
</protein>
<sequence length="439" mass="51102">MCVLIPTFNASATTIVDCANLSDSSLRDLIYVNNVAVSKTGNYINRSVIMALNISGPVVSVNRVSMHIVHMYRSHIDRIFDRFNRLTYSATVTDGGDIDRVLKSDDYTVVCMSRSELLDNYKKCLINEMGATQDDVEKFRKYCLKPLVETENDGGVEDRKKPYVVICSLKPKLLNKNKTLCFTYKPQTGQVIVPLMHEINENGSDVYSYEVMAMIKDVRLSNKPLSMLERLKRSMDQIVLNHNENKYMMTNQLESLKYYLKSINSNEDDDLNKLMNVLNNLIDQLEKVLHKKSICDFSDDDEDDDGLIDMKYYNSIIEDNMRILLMKIQQYIDDRHMFLSPPLSVEKSTKIRLFENVMSFMKRFNLGELYSYLKKIIDWKTHENNQKLAWPEIVDDKYAFLKYDYFGTPHGFVYDQKDRTMYVKLHCGIAANRNIYIDI</sequence>
<dbReference type="EMBL" id="AF207549">
    <property type="protein sequence ID" value="AAG43491.1"/>
    <property type="molecule type" value="Genomic_DNA"/>
</dbReference>
<feature type="coiled-coil region" evidence="1">
    <location>
        <begin position="264"/>
        <end position="291"/>
    </location>
</feature>
<organism evidence="2">
    <name type="scientific">Spodoptera litura multicapsid nucleopolyhedrovirus</name>
    <name type="common">SpltMNPV</name>
    <dbReference type="NCBI Taxonomy" id="46242"/>
    <lineage>
        <taxon>Viruses</taxon>
        <taxon>Viruses incertae sedis</taxon>
        <taxon>Naldaviricetes</taxon>
        <taxon>Lefavirales</taxon>
        <taxon>Baculoviridae</taxon>
        <taxon>Alphabaculovirus</taxon>
        <taxon>Alphabaculovirus spliturae</taxon>
    </lineage>
</organism>
<accession>Q9DS04</accession>
<dbReference type="InterPro" id="IPR036562">
    <property type="entry name" value="Baculovirus_p35_sf"/>
</dbReference>
<dbReference type="Gene3D" id="2.60.250.10">
    <property type="entry name" value="Baculovirus p35"/>
    <property type="match status" value="2"/>
</dbReference>
<dbReference type="GO" id="GO:0043027">
    <property type="term" value="F:cysteine-type endopeptidase inhibitor activity involved in apoptotic process"/>
    <property type="evidence" value="ECO:0007669"/>
    <property type="project" value="InterPro"/>
</dbReference>
<reference evidence="2" key="1">
    <citation type="submission" date="1999-11" db="EMBL/GenBank/DDBJ databases">
        <authorList>
            <person name="Li Z."/>
            <person name="Long Q."/>
            <person name="Wei Y."/>
            <person name="Zheng J."/>
            <person name="Wang X."/>
        </authorList>
    </citation>
    <scope>NUCLEOTIDE SEQUENCE</scope>
</reference>
<organismHost>
    <name type="scientific">Lepidoptera</name>
    <name type="common">moths &amp; butterflies</name>
    <dbReference type="NCBI Taxonomy" id="7088"/>
</organismHost>
<dbReference type="InterPro" id="IPR003429">
    <property type="entry name" value="Baculovirus_p35"/>
</dbReference>
<name>Q9DS04_NPVST</name>